<keyword evidence="8" id="KW-0965">Cell junction</keyword>
<dbReference type="PANTHER" id="PTHR32080:SF2">
    <property type="entry name" value="PLASMODESMATA-LOCATED PROTEIN 8"/>
    <property type="match status" value="1"/>
</dbReference>
<dbReference type="GO" id="GO:0009506">
    <property type="term" value="C:plasmodesma"/>
    <property type="evidence" value="ECO:0007669"/>
    <property type="project" value="UniProtKB-SubCell"/>
</dbReference>
<dbReference type="EMBL" id="JBJXBP010000008">
    <property type="protein sequence ID" value="KAL3814935.1"/>
    <property type="molecule type" value="Genomic_DNA"/>
</dbReference>
<reference evidence="16 17" key="1">
    <citation type="submission" date="2024-12" db="EMBL/GenBank/DDBJ databases">
        <title>The unique morphological basis and parallel evolutionary history of personate flowers in Penstemon.</title>
        <authorList>
            <person name="Depatie T.H."/>
            <person name="Wessinger C.A."/>
        </authorList>
    </citation>
    <scope>NUCLEOTIDE SEQUENCE [LARGE SCALE GENOMIC DNA]</scope>
    <source>
        <strain evidence="16">WTNN_2</strain>
        <tissue evidence="16">Leaf</tissue>
    </source>
</reference>
<evidence type="ECO:0000256" key="14">
    <source>
        <dbReference type="SAM" id="Phobius"/>
    </source>
</evidence>
<evidence type="ECO:0000256" key="6">
    <source>
        <dbReference type="ARBA" id="ARBA00022729"/>
    </source>
</evidence>
<dbReference type="Gene3D" id="3.30.430.20">
    <property type="entry name" value="Gnk2 domain, C-X8-C-X2-C motif"/>
    <property type="match status" value="2"/>
</dbReference>
<sequence length="295" mass="32220">MLEALSSQIKSKQISAPKFPFLNLFLFIFIFIFLMNSFFLIVQAQNTFIYAGCSQEKYQPNSPYQTNLNSLLSSIASSSSQSLYNSFAIGNDTSAAFGLYQCREDLKLRDCTTCISNIINQIELLCPYTDGATLQLDGCFIRYEERDFLGKMDTSLRYKKCSNSDNNDVEFVRRRDDVLADLQGAMSFRVSATGAVEGYAQCLGDLGAGAGSDCSSCLADAVMKVKSLCGSAAAGEVYLGQCYVRYWEAGYYDHASPDSSNQDEAGKTVAIIVGVVAGIALVIVLLSLCKKSLCK</sequence>
<evidence type="ECO:0000313" key="16">
    <source>
        <dbReference type="EMBL" id="KAL3814935.1"/>
    </source>
</evidence>
<keyword evidence="2" id="KW-0813">Transport</keyword>
<comment type="similarity">
    <text evidence="13">Belongs to the cysteine-rich repeat secretory protein family. Plasmodesmata-located proteins (PDLD) subfamily.</text>
</comment>
<protein>
    <recommendedName>
        <fullName evidence="15">Gnk2-homologous domain-containing protein</fullName>
    </recommendedName>
</protein>
<comment type="subcellular location">
    <subcellularLocation>
        <location evidence="12">Cell junction</location>
        <location evidence="12">Plasmodesma</location>
    </subcellularLocation>
    <subcellularLocation>
        <location evidence="1">Cell membrane</location>
        <topology evidence="1">Single-pass type I membrane protein</topology>
    </subcellularLocation>
</comment>
<evidence type="ECO:0000313" key="17">
    <source>
        <dbReference type="Proteomes" id="UP001634393"/>
    </source>
</evidence>
<evidence type="ECO:0000256" key="13">
    <source>
        <dbReference type="ARBA" id="ARBA00038393"/>
    </source>
</evidence>
<evidence type="ECO:0000256" key="10">
    <source>
        <dbReference type="ARBA" id="ARBA00023136"/>
    </source>
</evidence>
<gene>
    <name evidence="16" type="ORF">ACJIZ3_016203</name>
</gene>
<dbReference type="Pfam" id="PF01657">
    <property type="entry name" value="Stress-antifung"/>
    <property type="match status" value="2"/>
</dbReference>
<dbReference type="InterPro" id="IPR051378">
    <property type="entry name" value="Cell2Cell_Antifungal"/>
</dbReference>
<keyword evidence="7" id="KW-0677">Repeat</keyword>
<keyword evidence="11" id="KW-1015">Disulfide bond</keyword>
<accession>A0ABD3RUU0</accession>
<keyword evidence="9 14" id="KW-1133">Transmembrane helix</keyword>
<evidence type="ECO:0000256" key="2">
    <source>
        <dbReference type="ARBA" id="ARBA00022448"/>
    </source>
</evidence>
<evidence type="ECO:0000256" key="7">
    <source>
        <dbReference type="ARBA" id="ARBA00022737"/>
    </source>
</evidence>
<dbReference type="PROSITE" id="PS51473">
    <property type="entry name" value="GNK2"/>
    <property type="match status" value="2"/>
</dbReference>
<feature type="domain" description="Gnk2-homologous" evidence="15">
    <location>
        <begin position="46"/>
        <end position="148"/>
    </location>
</feature>
<dbReference type="CDD" id="cd23509">
    <property type="entry name" value="Gnk2-like"/>
    <property type="match status" value="2"/>
</dbReference>
<dbReference type="AlphaFoldDB" id="A0ABD3RUU0"/>
<evidence type="ECO:0000256" key="5">
    <source>
        <dbReference type="ARBA" id="ARBA00022692"/>
    </source>
</evidence>
<keyword evidence="10 14" id="KW-0472">Membrane</keyword>
<evidence type="ECO:0000256" key="1">
    <source>
        <dbReference type="ARBA" id="ARBA00004251"/>
    </source>
</evidence>
<keyword evidence="6" id="KW-0732">Signal</keyword>
<dbReference type="Proteomes" id="UP001634393">
    <property type="component" value="Unassembled WGS sequence"/>
</dbReference>
<evidence type="ECO:0000256" key="9">
    <source>
        <dbReference type="ARBA" id="ARBA00022989"/>
    </source>
</evidence>
<evidence type="ECO:0000259" key="15">
    <source>
        <dbReference type="PROSITE" id="PS51473"/>
    </source>
</evidence>
<evidence type="ECO:0000256" key="8">
    <source>
        <dbReference type="ARBA" id="ARBA00022949"/>
    </source>
</evidence>
<evidence type="ECO:0000256" key="12">
    <source>
        <dbReference type="ARBA" id="ARBA00024184"/>
    </source>
</evidence>
<evidence type="ECO:0000256" key="3">
    <source>
        <dbReference type="ARBA" id="ARBA00022475"/>
    </source>
</evidence>
<dbReference type="InterPro" id="IPR002902">
    <property type="entry name" value="GNK2"/>
</dbReference>
<keyword evidence="3" id="KW-1003">Cell membrane</keyword>
<keyword evidence="17" id="KW-1185">Reference proteome</keyword>
<proteinExistence type="inferred from homology"/>
<feature type="domain" description="Gnk2-homologous" evidence="15">
    <location>
        <begin position="149"/>
        <end position="251"/>
    </location>
</feature>
<comment type="caution">
    <text evidence="16">The sequence shown here is derived from an EMBL/GenBank/DDBJ whole genome shotgun (WGS) entry which is preliminary data.</text>
</comment>
<dbReference type="GO" id="GO:0005886">
    <property type="term" value="C:plasma membrane"/>
    <property type="evidence" value="ECO:0007669"/>
    <property type="project" value="UniProtKB-SubCell"/>
</dbReference>
<organism evidence="16 17">
    <name type="scientific">Penstemon smallii</name>
    <dbReference type="NCBI Taxonomy" id="265156"/>
    <lineage>
        <taxon>Eukaryota</taxon>
        <taxon>Viridiplantae</taxon>
        <taxon>Streptophyta</taxon>
        <taxon>Embryophyta</taxon>
        <taxon>Tracheophyta</taxon>
        <taxon>Spermatophyta</taxon>
        <taxon>Magnoliopsida</taxon>
        <taxon>eudicotyledons</taxon>
        <taxon>Gunneridae</taxon>
        <taxon>Pentapetalae</taxon>
        <taxon>asterids</taxon>
        <taxon>lamiids</taxon>
        <taxon>Lamiales</taxon>
        <taxon>Plantaginaceae</taxon>
        <taxon>Cheloneae</taxon>
        <taxon>Penstemon</taxon>
    </lineage>
</organism>
<keyword evidence="4" id="KW-0945">Host-virus interaction</keyword>
<name>A0ABD3RUU0_9LAMI</name>
<evidence type="ECO:0000256" key="4">
    <source>
        <dbReference type="ARBA" id="ARBA00022581"/>
    </source>
</evidence>
<evidence type="ECO:0000256" key="11">
    <source>
        <dbReference type="ARBA" id="ARBA00023157"/>
    </source>
</evidence>
<dbReference type="FunFam" id="3.30.430.20:FF:000001">
    <property type="entry name" value="cysteine-rich repeat secretory protein 3"/>
    <property type="match status" value="1"/>
</dbReference>
<feature type="transmembrane region" description="Helical" evidence="14">
    <location>
        <begin position="21"/>
        <end position="42"/>
    </location>
</feature>
<keyword evidence="5 14" id="KW-0812">Transmembrane</keyword>
<feature type="transmembrane region" description="Helical" evidence="14">
    <location>
        <begin position="269"/>
        <end position="289"/>
    </location>
</feature>
<dbReference type="InterPro" id="IPR038408">
    <property type="entry name" value="GNK2_sf"/>
</dbReference>
<dbReference type="PANTHER" id="PTHR32080">
    <property type="entry name" value="ANTIFUNGAL PROTEIN GINKBILOBIN-2-LIKE"/>
    <property type="match status" value="1"/>
</dbReference>